<evidence type="ECO:0000256" key="1">
    <source>
        <dbReference type="SAM" id="MobiDB-lite"/>
    </source>
</evidence>
<accession>A0A2H1I341</accession>
<keyword evidence="3" id="KW-1185">Reference proteome</keyword>
<gene>
    <name evidence="2" type="ORF">BANT10_00502</name>
</gene>
<dbReference type="Proteomes" id="UP000234342">
    <property type="component" value="Unassembled WGS sequence"/>
</dbReference>
<dbReference type="AlphaFoldDB" id="A0A2H1I341"/>
<organism evidence="2 3">
    <name type="scientific">Brevibacterium antiquum</name>
    <dbReference type="NCBI Taxonomy" id="234835"/>
    <lineage>
        <taxon>Bacteria</taxon>
        <taxon>Bacillati</taxon>
        <taxon>Actinomycetota</taxon>
        <taxon>Actinomycetes</taxon>
        <taxon>Micrococcales</taxon>
        <taxon>Brevibacteriaceae</taxon>
        <taxon>Brevibacterium</taxon>
    </lineage>
</organism>
<feature type="region of interest" description="Disordered" evidence="1">
    <location>
        <begin position="87"/>
        <end position="114"/>
    </location>
</feature>
<protein>
    <submittedName>
        <fullName evidence="2">Uncharacterized protein</fullName>
    </submittedName>
</protein>
<sequence length="192" mass="20286">MSKNPSPSLPPVSMPTVMLNVNDDGTITVTVDETPLPPPPDPGVWRRGAFPQIIDLASNDRAFPVRVEVHENDGTAFTDIVPAIIRRTPAPDPLDPDAEADPAVETTREDDGQEVAAPAHVGQAETVEVTATRMGFAPGEALAVAVVTGQVEATETGDARVQLDRDLIEGLGISEVILLGRTSKALVVREIS</sequence>
<proteinExistence type="predicted"/>
<dbReference type="RefSeq" id="WP_029416642.1">
    <property type="nucleotide sequence ID" value="NZ_FXZE01000002.1"/>
</dbReference>
<reference evidence="3" key="1">
    <citation type="submission" date="2017-03" db="EMBL/GenBank/DDBJ databases">
        <authorList>
            <person name="Monnet C."/>
        </authorList>
    </citation>
    <scope>NUCLEOTIDE SEQUENCE [LARGE SCALE GENOMIC DNA]</scope>
    <source>
        <strain evidence="3">P10</strain>
    </source>
</reference>
<dbReference type="EMBL" id="FXZE01000002">
    <property type="protein sequence ID" value="SMX69506.1"/>
    <property type="molecule type" value="Genomic_DNA"/>
</dbReference>
<evidence type="ECO:0000313" key="2">
    <source>
        <dbReference type="EMBL" id="SMX69506.1"/>
    </source>
</evidence>
<evidence type="ECO:0000313" key="3">
    <source>
        <dbReference type="Proteomes" id="UP000234342"/>
    </source>
</evidence>
<name>A0A2H1I341_9MICO</name>